<organism evidence="3 4">
    <name type="scientific">Zophobas morio</name>
    <dbReference type="NCBI Taxonomy" id="2755281"/>
    <lineage>
        <taxon>Eukaryota</taxon>
        <taxon>Metazoa</taxon>
        <taxon>Ecdysozoa</taxon>
        <taxon>Arthropoda</taxon>
        <taxon>Hexapoda</taxon>
        <taxon>Insecta</taxon>
        <taxon>Pterygota</taxon>
        <taxon>Neoptera</taxon>
        <taxon>Endopterygota</taxon>
        <taxon>Coleoptera</taxon>
        <taxon>Polyphaga</taxon>
        <taxon>Cucujiformia</taxon>
        <taxon>Tenebrionidae</taxon>
        <taxon>Zophobas</taxon>
    </lineage>
</organism>
<evidence type="ECO:0000256" key="1">
    <source>
        <dbReference type="SAM" id="MobiDB-lite"/>
    </source>
</evidence>
<proteinExistence type="predicted"/>
<feature type="domain" description="J" evidence="2">
    <location>
        <begin position="37"/>
        <end position="102"/>
    </location>
</feature>
<keyword evidence="4" id="KW-1185">Reference proteome</keyword>
<dbReference type="PROSITE" id="PS50076">
    <property type="entry name" value="DNAJ_2"/>
    <property type="match status" value="1"/>
</dbReference>
<evidence type="ECO:0000313" key="3">
    <source>
        <dbReference type="EMBL" id="KAJ3623605.1"/>
    </source>
</evidence>
<accession>A0AA38HJW7</accession>
<dbReference type="Pfam" id="PF00226">
    <property type="entry name" value="DnaJ"/>
    <property type="match status" value="1"/>
</dbReference>
<reference evidence="3" key="1">
    <citation type="journal article" date="2023" name="G3 (Bethesda)">
        <title>Whole genome assemblies of Zophobas morio and Tenebrio molitor.</title>
        <authorList>
            <person name="Kaur S."/>
            <person name="Stinson S.A."/>
            <person name="diCenzo G.C."/>
        </authorList>
    </citation>
    <scope>NUCLEOTIDE SEQUENCE</scope>
    <source>
        <strain evidence="3">QUZm001</strain>
    </source>
</reference>
<dbReference type="CDD" id="cd06257">
    <property type="entry name" value="DnaJ"/>
    <property type="match status" value="1"/>
</dbReference>
<dbReference type="SUPFAM" id="SSF46565">
    <property type="entry name" value="Chaperone J-domain"/>
    <property type="match status" value="1"/>
</dbReference>
<dbReference type="PANTHER" id="PTHR46620:SF1">
    <property type="entry name" value="J DOMAIN-CONTAINING PROTEIN SPF31"/>
    <property type="match status" value="1"/>
</dbReference>
<gene>
    <name evidence="3" type="ORF">Zmor_004414</name>
</gene>
<evidence type="ECO:0000259" key="2">
    <source>
        <dbReference type="PROSITE" id="PS50076"/>
    </source>
</evidence>
<comment type="caution">
    <text evidence="3">The sequence shown here is derived from an EMBL/GenBank/DDBJ whole genome shotgun (WGS) entry which is preliminary data.</text>
</comment>
<feature type="region of interest" description="Disordered" evidence="1">
    <location>
        <begin position="89"/>
        <end position="120"/>
    </location>
</feature>
<dbReference type="EMBL" id="JALNTZ010001757">
    <property type="protein sequence ID" value="KAJ3623605.1"/>
    <property type="molecule type" value="Genomic_DNA"/>
</dbReference>
<dbReference type="SMART" id="SM00271">
    <property type="entry name" value="DnaJ"/>
    <property type="match status" value="1"/>
</dbReference>
<evidence type="ECO:0000313" key="4">
    <source>
        <dbReference type="Proteomes" id="UP001168821"/>
    </source>
</evidence>
<dbReference type="Gene3D" id="1.10.287.110">
    <property type="entry name" value="DnaJ domain"/>
    <property type="match status" value="1"/>
</dbReference>
<dbReference type="PANTHER" id="PTHR46620">
    <property type="entry name" value="J DOMAIN-CONTAINING PROTEIN SPF31"/>
    <property type="match status" value="1"/>
</dbReference>
<dbReference type="Proteomes" id="UP001168821">
    <property type="component" value="Unassembled WGS sequence"/>
</dbReference>
<sequence>MSIMEDNNLDVAQTIREFSETEAALEVERILKAFKLNPWEQLGVDIDASTEEINKQYRKRSLLVHPDRCKHPQAKIAFQLLATAKKEIEEEGRAKKEEEEKKELKRKKAEAEKNWEDQRDSRVAEWRNFLSKGVYSLVIVNTF</sequence>
<dbReference type="InterPro" id="IPR001623">
    <property type="entry name" value="DnaJ_domain"/>
</dbReference>
<dbReference type="AlphaFoldDB" id="A0AA38HJW7"/>
<protein>
    <recommendedName>
        <fullName evidence="2">J domain-containing protein</fullName>
    </recommendedName>
</protein>
<dbReference type="InterPro" id="IPR036869">
    <property type="entry name" value="J_dom_sf"/>
</dbReference>
<name>A0AA38HJW7_9CUCU</name>